<dbReference type="CDD" id="cd06580">
    <property type="entry name" value="TM_PBP1_transp_TpRbsC_like"/>
    <property type="match status" value="1"/>
</dbReference>
<sequence length="316" mass="32196">MPDMWGPLAMFTPLLAAAIQSGAPILFATVGEIVTERSGTLNLGVEGMMLCGALAAFVVSLGTGSPWLGALAGCAAGSLLAVLHGLSTLTCGGNQVVSGLALTILGVGLADTLGAGHIGQVSPGFDPVAVPLLSTIPVLGPALFNQDPLVYLSYVMPLAVWLLLCRTRWGLHLQAAGENPAAARAAGISPLRWRWIGILAGGALCGLGGAYLSLAATHLWTTNLTAGRGWIAVALVIFSAWRPERAMLGAYLFGGVMALQLRLQAMGAALPSSLLLMMPYAMTVLALVVFSRAKARAAGRNLPPASLGVPLGGEGG</sequence>
<evidence type="ECO:0000256" key="5">
    <source>
        <dbReference type="ARBA" id="ARBA00023136"/>
    </source>
</evidence>
<dbReference type="AlphaFoldDB" id="T2GCK4"/>
<proteinExistence type="predicted"/>
<feature type="transmembrane region" description="Helical" evidence="6">
    <location>
        <begin position="43"/>
        <end position="61"/>
    </location>
</feature>
<reference evidence="8" key="2">
    <citation type="submission" date="2013-07" db="EMBL/GenBank/DDBJ databases">
        <authorList>
            <person name="Morais-Silva F.O."/>
            <person name="Rezende A.M."/>
            <person name="Pimentel C."/>
            <person name="Resende D.M."/>
            <person name="Santos C.I."/>
            <person name="Clemente C."/>
            <person name="de Oliveira L.M."/>
            <person name="da Silva S.M."/>
            <person name="Costa D.A."/>
            <person name="Varela-Raposo A."/>
            <person name="Horacio E.C.A."/>
            <person name="Matos M."/>
            <person name="Flores O."/>
            <person name="Ruiz J.C."/>
            <person name="Rodrigues-Pousada C."/>
        </authorList>
    </citation>
    <scope>NUCLEOTIDE SEQUENCE [LARGE SCALE GENOMIC DNA]</scope>
    <source>
        <strain evidence="8">ATCC 19364 / DSM 1382 / NCIMB 9332 / VKM B-1759</strain>
    </source>
</reference>
<gene>
    <name evidence="7" type="ORF">DGI_1827</name>
</gene>
<feature type="transmembrane region" description="Helical" evidence="6">
    <location>
        <begin position="269"/>
        <end position="290"/>
    </location>
</feature>
<evidence type="ECO:0000313" key="7">
    <source>
        <dbReference type="EMBL" id="AGW13622.1"/>
    </source>
</evidence>
<evidence type="ECO:0000256" key="3">
    <source>
        <dbReference type="ARBA" id="ARBA00022692"/>
    </source>
</evidence>
<protein>
    <submittedName>
        <fullName evidence="7">Putative ABC-type transporter, integral membrane subunit</fullName>
    </submittedName>
</protein>
<dbReference type="PANTHER" id="PTHR43370:SF2">
    <property type="entry name" value="ABC TRANSPORTER PERMEASE PROTEIN"/>
    <property type="match status" value="1"/>
</dbReference>
<keyword evidence="8" id="KW-1185">Reference proteome</keyword>
<feature type="transmembrane region" description="Helical" evidence="6">
    <location>
        <begin position="220"/>
        <end position="239"/>
    </location>
</feature>
<feature type="transmembrane region" description="Helical" evidence="6">
    <location>
        <begin position="149"/>
        <end position="165"/>
    </location>
</feature>
<feature type="transmembrane region" description="Helical" evidence="6">
    <location>
        <begin position="95"/>
        <end position="113"/>
    </location>
</feature>
<dbReference type="InterPro" id="IPR001851">
    <property type="entry name" value="ABC_transp_permease"/>
</dbReference>
<comment type="subcellular location">
    <subcellularLocation>
        <location evidence="1">Cell membrane</location>
        <topology evidence="1">Multi-pass membrane protein</topology>
    </subcellularLocation>
</comment>
<dbReference type="HOGENOM" id="CLU_040769_1_1_7"/>
<dbReference type="EMBL" id="CP006585">
    <property type="protein sequence ID" value="AGW13622.1"/>
    <property type="molecule type" value="Genomic_DNA"/>
</dbReference>
<feature type="transmembrane region" description="Helical" evidence="6">
    <location>
        <begin position="68"/>
        <end position="89"/>
    </location>
</feature>
<organism evidence="7 8">
    <name type="scientific">Megalodesulfovibrio gigas (strain ATCC 19364 / DSM 1382 / NCIMB 9332 / VKM B-1759)</name>
    <name type="common">Desulfovibrio gigas</name>
    <dbReference type="NCBI Taxonomy" id="1121448"/>
    <lineage>
        <taxon>Bacteria</taxon>
        <taxon>Pseudomonadati</taxon>
        <taxon>Thermodesulfobacteriota</taxon>
        <taxon>Desulfovibrionia</taxon>
        <taxon>Desulfovibrionales</taxon>
        <taxon>Desulfovibrionaceae</taxon>
        <taxon>Megalodesulfovibrio</taxon>
    </lineage>
</organism>
<name>T2GCK4_MEGG1</name>
<keyword evidence="3 6" id="KW-0812">Transmembrane</keyword>
<evidence type="ECO:0000313" key="8">
    <source>
        <dbReference type="Proteomes" id="UP000016587"/>
    </source>
</evidence>
<dbReference type="GO" id="GO:0005886">
    <property type="term" value="C:plasma membrane"/>
    <property type="evidence" value="ECO:0007669"/>
    <property type="project" value="UniProtKB-SubCell"/>
</dbReference>
<keyword evidence="5 6" id="KW-0472">Membrane</keyword>
<dbReference type="Proteomes" id="UP000016587">
    <property type="component" value="Chromosome"/>
</dbReference>
<evidence type="ECO:0000256" key="2">
    <source>
        <dbReference type="ARBA" id="ARBA00022475"/>
    </source>
</evidence>
<dbReference type="PATRIC" id="fig|1121448.10.peg.1795"/>
<evidence type="ECO:0000256" key="1">
    <source>
        <dbReference type="ARBA" id="ARBA00004651"/>
    </source>
</evidence>
<feature type="transmembrane region" description="Helical" evidence="6">
    <location>
        <begin position="246"/>
        <end position="263"/>
    </location>
</feature>
<dbReference type="KEGG" id="dgg:DGI_1827"/>
<keyword evidence="2" id="KW-1003">Cell membrane</keyword>
<dbReference type="Pfam" id="PF02653">
    <property type="entry name" value="BPD_transp_2"/>
    <property type="match status" value="1"/>
</dbReference>
<reference evidence="7 8" key="1">
    <citation type="journal article" date="2013" name="J. Bacteriol.">
        <title>Roles of HynAB and Ech, the only two hydrogenases found in the model sulfate reducer Desulfovibrio gigas.</title>
        <authorList>
            <person name="Morais-Silva F.O."/>
            <person name="Santos C.I."/>
            <person name="Rodrigues R."/>
            <person name="Pereira I.A."/>
            <person name="Rodrigues-Pousada C."/>
        </authorList>
    </citation>
    <scope>NUCLEOTIDE SEQUENCE [LARGE SCALE GENOMIC DNA]</scope>
    <source>
        <strain evidence="8">ATCC 19364 / DSM 1382 / NCIMB 9332 / VKM B-1759</strain>
    </source>
</reference>
<accession>T2GCK4</accession>
<dbReference type="PANTHER" id="PTHR43370">
    <property type="entry name" value="SUGAR ABC TRANSPORTER INTEGRAL MEMBRANE PROTEIN-RELATED"/>
    <property type="match status" value="1"/>
</dbReference>
<evidence type="ECO:0000256" key="6">
    <source>
        <dbReference type="SAM" id="Phobius"/>
    </source>
</evidence>
<dbReference type="GO" id="GO:0022857">
    <property type="term" value="F:transmembrane transporter activity"/>
    <property type="evidence" value="ECO:0007669"/>
    <property type="project" value="InterPro"/>
</dbReference>
<dbReference type="eggNOG" id="COG1079">
    <property type="taxonomic scope" value="Bacteria"/>
</dbReference>
<feature type="transmembrane region" description="Helical" evidence="6">
    <location>
        <begin position="193"/>
        <end position="214"/>
    </location>
</feature>
<keyword evidence="4 6" id="KW-1133">Transmembrane helix</keyword>
<evidence type="ECO:0000256" key="4">
    <source>
        <dbReference type="ARBA" id="ARBA00022989"/>
    </source>
</evidence>
<dbReference type="STRING" id="1121448.DGI_1827"/>